<keyword evidence="6" id="KW-0812">Transmembrane</keyword>
<evidence type="ECO:0000256" key="7">
    <source>
        <dbReference type="ARBA" id="ARBA00022927"/>
    </source>
</evidence>
<comment type="similarity">
    <text evidence="2">Belongs to the TonB family.</text>
</comment>
<sequence>MSRFNLLLFVLLSPFLKVSAQRQNTYFIKNDGQYVTQRDSADYIRFVQEPEKGTDLYGIKEYYLDGKAKTLGRTSKIDPPLYEGPYRSFYPNGKRKMIASYSKGKITDTAYTYYPNGQLYKVVSYTNYPDPAPTVIFTKTVMDSTGKEMVINGNGQDLVYDDDFKNIVERGPIKNGVPDGTWTGDQTKTSDPYTEIYANGELVSGVSTDNQLVIYKYTKSFIQPQFKGGIDKFYKYLHRNVEYPARCNREGIQGVAVVKFTVMKDGTLDDIKVVNYVDPDMAKEAIRVIKACPPWEPGIVKGKIVKVSYNVPVSFTLSN</sequence>
<dbReference type="PANTHER" id="PTHR33446:SF2">
    <property type="entry name" value="PROTEIN TONB"/>
    <property type="match status" value="1"/>
</dbReference>
<dbReference type="GO" id="GO:0055085">
    <property type="term" value="P:transmembrane transport"/>
    <property type="evidence" value="ECO:0007669"/>
    <property type="project" value="InterPro"/>
</dbReference>
<dbReference type="NCBIfam" id="TIGR01352">
    <property type="entry name" value="tonB_Cterm"/>
    <property type="match status" value="1"/>
</dbReference>
<dbReference type="GO" id="GO:0015031">
    <property type="term" value="P:protein transport"/>
    <property type="evidence" value="ECO:0007669"/>
    <property type="project" value="UniProtKB-KW"/>
</dbReference>
<dbReference type="RefSeq" id="WP_184625774.1">
    <property type="nucleotide sequence ID" value="NZ_JACHCC010000007.1"/>
</dbReference>
<evidence type="ECO:0000256" key="3">
    <source>
        <dbReference type="ARBA" id="ARBA00022448"/>
    </source>
</evidence>
<keyword evidence="4" id="KW-1003">Cell membrane</keyword>
<evidence type="ECO:0000313" key="13">
    <source>
        <dbReference type="Proteomes" id="UP000521017"/>
    </source>
</evidence>
<dbReference type="Gene3D" id="3.30.1150.10">
    <property type="match status" value="1"/>
</dbReference>
<keyword evidence="9" id="KW-0472">Membrane</keyword>
<keyword evidence="7" id="KW-0653">Protein transport</keyword>
<evidence type="ECO:0000256" key="2">
    <source>
        <dbReference type="ARBA" id="ARBA00006555"/>
    </source>
</evidence>
<feature type="signal peptide" evidence="10">
    <location>
        <begin position="1"/>
        <end position="20"/>
    </location>
</feature>
<keyword evidence="3" id="KW-0813">Transport</keyword>
<comment type="subcellular location">
    <subcellularLocation>
        <location evidence="1">Cell inner membrane</location>
        <topology evidence="1">Single-pass membrane protein</topology>
        <orientation evidence="1">Periplasmic side</orientation>
    </subcellularLocation>
</comment>
<dbReference type="PROSITE" id="PS52015">
    <property type="entry name" value="TONB_CTD"/>
    <property type="match status" value="1"/>
</dbReference>
<evidence type="ECO:0000256" key="5">
    <source>
        <dbReference type="ARBA" id="ARBA00022519"/>
    </source>
</evidence>
<evidence type="ECO:0000256" key="1">
    <source>
        <dbReference type="ARBA" id="ARBA00004383"/>
    </source>
</evidence>
<protein>
    <submittedName>
        <fullName evidence="12">TonB family protein</fullName>
    </submittedName>
</protein>
<gene>
    <name evidence="12" type="ORF">HDF25_002872</name>
</gene>
<evidence type="ECO:0000313" key="12">
    <source>
        <dbReference type="EMBL" id="MBB6500713.1"/>
    </source>
</evidence>
<evidence type="ECO:0000256" key="10">
    <source>
        <dbReference type="SAM" id="SignalP"/>
    </source>
</evidence>
<proteinExistence type="inferred from homology"/>
<evidence type="ECO:0000256" key="6">
    <source>
        <dbReference type="ARBA" id="ARBA00022692"/>
    </source>
</evidence>
<reference evidence="12 13" key="1">
    <citation type="submission" date="2020-08" db="EMBL/GenBank/DDBJ databases">
        <title>Genomic Encyclopedia of Type Strains, Phase IV (KMG-V): Genome sequencing to study the core and pangenomes of soil and plant-associated prokaryotes.</title>
        <authorList>
            <person name="Whitman W."/>
        </authorList>
    </citation>
    <scope>NUCLEOTIDE SEQUENCE [LARGE SCALE GENOMIC DNA]</scope>
    <source>
        <strain evidence="12 13">M2T3</strain>
    </source>
</reference>
<dbReference type="Gene3D" id="3.90.930.1">
    <property type="match status" value="1"/>
</dbReference>
<dbReference type="GO" id="GO:0031992">
    <property type="term" value="F:energy transducer activity"/>
    <property type="evidence" value="ECO:0007669"/>
    <property type="project" value="TreeGrafter"/>
</dbReference>
<organism evidence="12 13">
    <name type="scientific">Pedobacter cryoconitis</name>
    <dbReference type="NCBI Taxonomy" id="188932"/>
    <lineage>
        <taxon>Bacteria</taxon>
        <taxon>Pseudomonadati</taxon>
        <taxon>Bacteroidota</taxon>
        <taxon>Sphingobacteriia</taxon>
        <taxon>Sphingobacteriales</taxon>
        <taxon>Sphingobacteriaceae</taxon>
        <taxon>Pedobacter</taxon>
    </lineage>
</organism>
<dbReference type="AlphaFoldDB" id="A0A7X0J403"/>
<feature type="chain" id="PRO_5031183337" evidence="10">
    <location>
        <begin position="21"/>
        <end position="319"/>
    </location>
</feature>
<feature type="domain" description="TonB C-terminal" evidence="11">
    <location>
        <begin position="228"/>
        <end position="319"/>
    </location>
</feature>
<dbReference type="EMBL" id="JACHCC010000007">
    <property type="protein sequence ID" value="MBB6500713.1"/>
    <property type="molecule type" value="Genomic_DNA"/>
</dbReference>
<dbReference type="InterPro" id="IPR037682">
    <property type="entry name" value="TonB_C"/>
</dbReference>
<name>A0A7X0J403_9SPHI</name>
<keyword evidence="10" id="KW-0732">Signal</keyword>
<dbReference type="PANTHER" id="PTHR33446">
    <property type="entry name" value="PROTEIN TONB-RELATED"/>
    <property type="match status" value="1"/>
</dbReference>
<dbReference type="SUPFAM" id="SSF82185">
    <property type="entry name" value="Histone H3 K4-specific methyltransferase SET7/9 N-terminal domain"/>
    <property type="match status" value="1"/>
</dbReference>
<evidence type="ECO:0000256" key="4">
    <source>
        <dbReference type="ARBA" id="ARBA00022475"/>
    </source>
</evidence>
<dbReference type="InterPro" id="IPR051045">
    <property type="entry name" value="TonB-dependent_transducer"/>
</dbReference>
<dbReference type="Pfam" id="PF07661">
    <property type="entry name" value="MORN_2"/>
    <property type="match status" value="2"/>
</dbReference>
<dbReference type="InterPro" id="IPR006260">
    <property type="entry name" value="TonB/TolA_C"/>
</dbReference>
<dbReference type="SUPFAM" id="SSF74653">
    <property type="entry name" value="TolA/TonB C-terminal domain"/>
    <property type="match status" value="1"/>
</dbReference>
<dbReference type="Pfam" id="PF03544">
    <property type="entry name" value="TonB_C"/>
    <property type="match status" value="1"/>
</dbReference>
<dbReference type="Proteomes" id="UP000521017">
    <property type="component" value="Unassembled WGS sequence"/>
</dbReference>
<evidence type="ECO:0000259" key="11">
    <source>
        <dbReference type="PROSITE" id="PS52015"/>
    </source>
</evidence>
<keyword evidence="8" id="KW-1133">Transmembrane helix</keyword>
<dbReference type="GO" id="GO:0098797">
    <property type="term" value="C:plasma membrane protein complex"/>
    <property type="evidence" value="ECO:0007669"/>
    <property type="project" value="TreeGrafter"/>
</dbReference>
<accession>A0A7X0J403</accession>
<dbReference type="InterPro" id="IPR011652">
    <property type="entry name" value="MORN_2"/>
</dbReference>
<comment type="caution">
    <text evidence="12">The sequence shown here is derived from an EMBL/GenBank/DDBJ whole genome shotgun (WGS) entry which is preliminary data.</text>
</comment>
<evidence type="ECO:0000256" key="9">
    <source>
        <dbReference type="ARBA" id="ARBA00023136"/>
    </source>
</evidence>
<keyword evidence="5" id="KW-0997">Cell inner membrane</keyword>
<evidence type="ECO:0000256" key="8">
    <source>
        <dbReference type="ARBA" id="ARBA00022989"/>
    </source>
</evidence>